<proteinExistence type="predicted"/>
<feature type="domain" description="AB hydrolase-1" evidence="1">
    <location>
        <begin position="22"/>
        <end position="249"/>
    </location>
</feature>
<dbReference type="InterPro" id="IPR000073">
    <property type="entry name" value="AB_hydrolase_1"/>
</dbReference>
<dbReference type="GO" id="GO:0016787">
    <property type="term" value="F:hydrolase activity"/>
    <property type="evidence" value="ECO:0007669"/>
    <property type="project" value="UniProtKB-KW"/>
</dbReference>
<dbReference type="AlphaFoldDB" id="A0A3P1XMI7"/>
<sequence length="260" mass="30109">MNIYEFGIENQRKLLFFQGSCTCWKDYMPSIELLSKEFHVIVPALEGHDPAEKTDFISVEKTVGDTTDYLLKRGYKELYAAYGLSIGGAMVLRLLAEQRIEVRKAIVDGGTTPYEFPYWLTRLILLRDYLMIQLLRSSMFVLKLFFDPKRWTPEGCDPETEYKAMLLFLKGLSGKTIWNIFDSANNYDMPNPMPKLSTETLFCYGSREKNARKSNIRWVLSHVNGVQLREIPDMEHGELVMLHPGQFYETVTDFLNRAKG</sequence>
<evidence type="ECO:0000313" key="3">
    <source>
        <dbReference type="Proteomes" id="UP000278609"/>
    </source>
</evidence>
<organism evidence="2 3">
    <name type="scientific">Tannerella forsythia</name>
    <name type="common">Bacteroides forsythus</name>
    <dbReference type="NCBI Taxonomy" id="28112"/>
    <lineage>
        <taxon>Bacteria</taxon>
        <taxon>Pseudomonadati</taxon>
        <taxon>Bacteroidota</taxon>
        <taxon>Bacteroidia</taxon>
        <taxon>Bacteroidales</taxon>
        <taxon>Tannerellaceae</taxon>
        <taxon>Tannerella</taxon>
    </lineage>
</organism>
<dbReference type="RefSeq" id="WP_124752175.1">
    <property type="nucleotide sequence ID" value="NZ_RQYS01000047.1"/>
</dbReference>
<accession>A0A3P1XMI7</accession>
<dbReference type="SUPFAM" id="SSF53474">
    <property type="entry name" value="alpha/beta-Hydrolases"/>
    <property type="match status" value="1"/>
</dbReference>
<comment type="caution">
    <text evidence="2">The sequence shown here is derived from an EMBL/GenBank/DDBJ whole genome shotgun (WGS) entry which is preliminary data.</text>
</comment>
<gene>
    <name evidence="2" type="ORF">EII40_10360</name>
</gene>
<dbReference type="OrthoDB" id="9801162at2"/>
<evidence type="ECO:0000259" key="1">
    <source>
        <dbReference type="Pfam" id="PF12697"/>
    </source>
</evidence>
<dbReference type="Gene3D" id="3.40.50.1820">
    <property type="entry name" value="alpha/beta hydrolase"/>
    <property type="match status" value="1"/>
</dbReference>
<dbReference type="Pfam" id="PF12697">
    <property type="entry name" value="Abhydrolase_6"/>
    <property type="match status" value="1"/>
</dbReference>
<protein>
    <submittedName>
        <fullName evidence="2">Alpha/beta hydrolase</fullName>
    </submittedName>
</protein>
<reference evidence="2 3" key="1">
    <citation type="submission" date="2018-11" db="EMBL/GenBank/DDBJ databases">
        <title>Genomes From Bacteria Associated with the Canine Oral Cavity: a Test Case for Automated Genome-Based Taxonomic Assignment.</title>
        <authorList>
            <person name="Coil D.A."/>
            <person name="Jospin G."/>
            <person name="Darling A.E."/>
            <person name="Wallis C."/>
            <person name="Davis I.J."/>
            <person name="Harris S."/>
            <person name="Eisen J.A."/>
            <person name="Holcombe L.J."/>
            <person name="O'Flynn C."/>
        </authorList>
    </citation>
    <scope>NUCLEOTIDE SEQUENCE [LARGE SCALE GENOMIC DNA]</scope>
    <source>
        <strain evidence="2 3">OH2617_COT-023</strain>
    </source>
</reference>
<dbReference type="Proteomes" id="UP000278609">
    <property type="component" value="Unassembled WGS sequence"/>
</dbReference>
<name>A0A3P1XMI7_TANFO</name>
<keyword evidence="2" id="KW-0378">Hydrolase</keyword>
<evidence type="ECO:0000313" key="2">
    <source>
        <dbReference type="EMBL" id="RRD59306.1"/>
    </source>
</evidence>
<dbReference type="EMBL" id="RQYS01000047">
    <property type="protein sequence ID" value="RRD59306.1"/>
    <property type="molecule type" value="Genomic_DNA"/>
</dbReference>
<dbReference type="InterPro" id="IPR029058">
    <property type="entry name" value="AB_hydrolase_fold"/>
</dbReference>